<sequence>MSTYGLIQEQRRIQPFYWIFTQIMSGLGMLIALAMIVGPIYLVTIFTEEWLWLTLILLPLGLWLFYVLWRALRRYAWKNRHLDRVEMDDYQVRYIQWNPETQESEEDAFDRSAIQQVYMSRYTMKNAHFYQKANFGEHVMLYQFLPEIHIIYRQGMQNKICTVRFYEGAEAKAWLDELSSQEVPLTFTMYSNAKLGTEEFRAGLEEDPYLEEASWTGNVLLQYESYHERRMKLILDRIDSARSVQRKRKQKRAARKNVKAFRNVGWAWLVFALQWGIAILLKEQAEQGNVNPVSSLIPIVVYVVCGVLFGFLTTIFVWKHVLIYCIFTAVNLIIISVSFYASDDMSAGARMLDTMGVVSFLGVLFVALPLIAYQYRLTTRKGLLYKNEDQSSSTTQDK</sequence>
<dbReference type="SUPFAM" id="SSF103473">
    <property type="entry name" value="MFS general substrate transporter"/>
    <property type="match status" value="1"/>
</dbReference>
<comment type="caution">
    <text evidence="2">The sequence shown here is derived from an EMBL/GenBank/DDBJ whole genome shotgun (WGS) entry which is preliminary data.</text>
</comment>
<feature type="transmembrane region" description="Helical" evidence="1">
    <location>
        <begin position="354"/>
        <end position="373"/>
    </location>
</feature>
<accession>A0ABT9WH54</accession>
<dbReference type="Proteomes" id="UP001233836">
    <property type="component" value="Unassembled WGS sequence"/>
</dbReference>
<feature type="transmembrane region" description="Helical" evidence="1">
    <location>
        <begin position="293"/>
        <end position="314"/>
    </location>
</feature>
<dbReference type="RefSeq" id="WP_307218774.1">
    <property type="nucleotide sequence ID" value="NZ_JAUSTI010000012.1"/>
</dbReference>
<evidence type="ECO:0000256" key="1">
    <source>
        <dbReference type="SAM" id="Phobius"/>
    </source>
</evidence>
<keyword evidence="1" id="KW-1133">Transmembrane helix</keyword>
<keyword evidence="1" id="KW-0472">Membrane</keyword>
<feature type="transmembrane region" description="Helical" evidence="1">
    <location>
        <begin position="50"/>
        <end position="69"/>
    </location>
</feature>
<feature type="transmembrane region" description="Helical" evidence="1">
    <location>
        <begin position="321"/>
        <end position="342"/>
    </location>
</feature>
<reference evidence="2 3" key="1">
    <citation type="submission" date="2023-07" db="EMBL/GenBank/DDBJ databases">
        <title>Sorghum-associated microbial communities from plants grown in Nebraska, USA.</title>
        <authorList>
            <person name="Schachtman D."/>
        </authorList>
    </citation>
    <scope>NUCLEOTIDE SEQUENCE [LARGE SCALE GENOMIC DNA]</scope>
    <source>
        <strain evidence="2 3">DS1314</strain>
    </source>
</reference>
<evidence type="ECO:0008006" key="4">
    <source>
        <dbReference type="Google" id="ProtNLM"/>
    </source>
</evidence>
<organism evidence="2 3">
    <name type="scientific">Paenibacillus tundrae</name>
    <dbReference type="NCBI Taxonomy" id="528187"/>
    <lineage>
        <taxon>Bacteria</taxon>
        <taxon>Bacillati</taxon>
        <taxon>Bacillota</taxon>
        <taxon>Bacilli</taxon>
        <taxon>Bacillales</taxon>
        <taxon>Paenibacillaceae</taxon>
        <taxon>Paenibacillus</taxon>
    </lineage>
</organism>
<feature type="transmembrane region" description="Helical" evidence="1">
    <location>
        <begin position="16"/>
        <end position="44"/>
    </location>
</feature>
<evidence type="ECO:0000313" key="3">
    <source>
        <dbReference type="Proteomes" id="UP001233836"/>
    </source>
</evidence>
<feature type="transmembrane region" description="Helical" evidence="1">
    <location>
        <begin position="260"/>
        <end position="281"/>
    </location>
</feature>
<dbReference type="InterPro" id="IPR036259">
    <property type="entry name" value="MFS_trans_sf"/>
</dbReference>
<keyword evidence="3" id="KW-1185">Reference proteome</keyword>
<dbReference type="EMBL" id="JAUSTI010000012">
    <property type="protein sequence ID" value="MDQ0172533.1"/>
    <property type="molecule type" value="Genomic_DNA"/>
</dbReference>
<keyword evidence="1" id="KW-0812">Transmembrane</keyword>
<proteinExistence type="predicted"/>
<gene>
    <name evidence="2" type="ORF">J2T19_004023</name>
</gene>
<evidence type="ECO:0000313" key="2">
    <source>
        <dbReference type="EMBL" id="MDQ0172533.1"/>
    </source>
</evidence>
<protein>
    <recommendedName>
        <fullName evidence="4">MFS transporter</fullName>
    </recommendedName>
</protein>
<name>A0ABT9WH54_9BACL</name>